<dbReference type="Proteomes" id="UP001199469">
    <property type="component" value="Unassembled WGS sequence"/>
</dbReference>
<organism evidence="2 3">
    <name type="scientific">Actinomycetospora endophytica</name>
    <dbReference type="NCBI Taxonomy" id="2291215"/>
    <lineage>
        <taxon>Bacteria</taxon>
        <taxon>Bacillati</taxon>
        <taxon>Actinomycetota</taxon>
        <taxon>Actinomycetes</taxon>
        <taxon>Pseudonocardiales</taxon>
        <taxon>Pseudonocardiaceae</taxon>
        <taxon>Actinomycetospora</taxon>
    </lineage>
</organism>
<name>A0ABS8P4F2_9PSEU</name>
<protein>
    <submittedName>
        <fullName evidence="2">DUF4326 domain-containing protein</fullName>
    </submittedName>
</protein>
<evidence type="ECO:0000259" key="1">
    <source>
        <dbReference type="Pfam" id="PF14216"/>
    </source>
</evidence>
<sequence length="106" mass="11756">MPERIHLRRAKGWRKPEGAITVARPSAWGNPFRLGGTVRADDDGDVEVTLDRDTMIALYRRWLAEQPAMVEKARAELAGHDLACWCPLDEPCHADVLLRVAAGGDP</sequence>
<gene>
    <name evidence="2" type="ORF">LQ327_05370</name>
</gene>
<dbReference type="Pfam" id="PF14216">
    <property type="entry name" value="DUF4326"/>
    <property type="match status" value="1"/>
</dbReference>
<accession>A0ABS8P4F2</accession>
<comment type="caution">
    <text evidence="2">The sequence shown here is derived from an EMBL/GenBank/DDBJ whole genome shotgun (WGS) entry which is preliminary data.</text>
</comment>
<feature type="domain" description="DUF4326" evidence="1">
    <location>
        <begin position="9"/>
        <end position="98"/>
    </location>
</feature>
<reference evidence="2 3" key="1">
    <citation type="submission" date="2021-11" db="EMBL/GenBank/DDBJ databases">
        <title>Draft genome sequence of Actinomycetospora sp. SF1 isolated from the rhizosphere soil.</title>
        <authorList>
            <person name="Duangmal K."/>
            <person name="Chantavorakit T."/>
        </authorList>
    </citation>
    <scope>NUCLEOTIDE SEQUENCE [LARGE SCALE GENOMIC DNA]</scope>
    <source>
        <strain evidence="2 3">TBRC 5722</strain>
    </source>
</reference>
<evidence type="ECO:0000313" key="2">
    <source>
        <dbReference type="EMBL" id="MCD2192817.1"/>
    </source>
</evidence>
<dbReference type="InterPro" id="IPR025475">
    <property type="entry name" value="DUF4326"/>
</dbReference>
<evidence type="ECO:0000313" key="3">
    <source>
        <dbReference type="Proteomes" id="UP001199469"/>
    </source>
</evidence>
<proteinExistence type="predicted"/>
<dbReference type="RefSeq" id="WP_230730484.1">
    <property type="nucleotide sequence ID" value="NZ_JAJNDB010000001.1"/>
</dbReference>
<keyword evidence="3" id="KW-1185">Reference proteome</keyword>
<dbReference type="EMBL" id="JAJNDB010000001">
    <property type="protein sequence ID" value="MCD2192817.1"/>
    <property type="molecule type" value="Genomic_DNA"/>
</dbReference>